<feature type="transmembrane region" description="Helical" evidence="1">
    <location>
        <begin position="115"/>
        <end position="139"/>
    </location>
</feature>
<keyword evidence="1" id="KW-0812">Transmembrane</keyword>
<dbReference type="EMBL" id="JBHRUV010000013">
    <property type="protein sequence ID" value="MFC3265201.1"/>
    <property type="molecule type" value="Genomic_DNA"/>
</dbReference>
<dbReference type="InterPro" id="IPR018710">
    <property type="entry name" value="DUF2232"/>
</dbReference>
<comment type="caution">
    <text evidence="2">The sequence shown here is derived from an EMBL/GenBank/DDBJ whole genome shotgun (WGS) entry which is preliminary data.</text>
</comment>
<evidence type="ECO:0000256" key="1">
    <source>
        <dbReference type="SAM" id="Phobius"/>
    </source>
</evidence>
<feature type="transmembrane region" description="Helical" evidence="1">
    <location>
        <begin position="216"/>
        <end position="238"/>
    </location>
</feature>
<feature type="transmembrane region" description="Helical" evidence="1">
    <location>
        <begin position="47"/>
        <end position="67"/>
    </location>
</feature>
<keyword evidence="1" id="KW-1133">Transmembrane helix</keyword>
<proteinExistence type="predicted"/>
<keyword evidence="1" id="KW-0472">Membrane</keyword>
<keyword evidence="3" id="KW-1185">Reference proteome</keyword>
<dbReference type="Proteomes" id="UP001595536">
    <property type="component" value="Unassembled WGS sequence"/>
</dbReference>
<organism evidence="2 3">
    <name type="scientific">Camelimonas abortus</name>
    <dbReference type="NCBI Taxonomy" id="1017184"/>
    <lineage>
        <taxon>Bacteria</taxon>
        <taxon>Pseudomonadati</taxon>
        <taxon>Pseudomonadota</taxon>
        <taxon>Alphaproteobacteria</taxon>
        <taxon>Hyphomicrobiales</taxon>
        <taxon>Chelatococcaceae</taxon>
        <taxon>Camelimonas</taxon>
    </lineage>
</organism>
<reference evidence="3" key="1">
    <citation type="journal article" date="2019" name="Int. J. Syst. Evol. Microbiol.">
        <title>The Global Catalogue of Microorganisms (GCM) 10K type strain sequencing project: providing services to taxonomists for standard genome sequencing and annotation.</title>
        <authorList>
            <consortium name="The Broad Institute Genomics Platform"/>
            <consortium name="The Broad Institute Genome Sequencing Center for Infectious Disease"/>
            <person name="Wu L."/>
            <person name="Ma J."/>
        </authorList>
    </citation>
    <scope>NUCLEOTIDE SEQUENCE [LARGE SCALE GENOMIC DNA]</scope>
    <source>
        <strain evidence="3">CCM 7941</strain>
    </source>
</reference>
<gene>
    <name evidence="2" type="ORF">ACFOEX_02345</name>
</gene>
<feature type="transmembrane region" description="Helical" evidence="1">
    <location>
        <begin position="74"/>
        <end position="95"/>
    </location>
</feature>
<dbReference type="RefSeq" id="WP_376830002.1">
    <property type="nucleotide sequence ID" value="NZ_JBHLWR010000006.1"/>
</dbReference>
<feature type="transmembrane region" description="Helical" evidence="1">
    <location>
        <begin position="12"/>
        <end position="35"/>
    </location>
</feature>
<dbReference type="Pfam" id="PF09991">
    <property type="entry name" value="DUF2232"/>
    <property type="match status" value="1"/>
</dbReference>
<sequence>MPTQILTGVGAGLASALLFTVVISGSPAALLLSYLAPLPVFLVTLGWRHVTGLIAAATGMATCAVAFRASGGALTGLTYGVGVALPAWWLGYLALLGRPGAHGSTEWYPSGRLLFWLAGVAAFVTLLGVFSIGGSLAAYERTMSEALSAMLRAGSGNGAPALPEGMDEAAFVATVVKAAPLLVAASFVPMQALNLWLAARIVAASGRLARPWPELAAARMPFAALGVFAVAFALATLAGGVAGVAGAALTGSFGAAYALQCLGALHAALRGKTARPFVLATLYALMIPFFVWIVPALAVGGVLETITRAFRRNGAGAPPPPANDA</sequence>
<evidence type="ECO:0000313" key="2">
    <source>
        <dbReference type="EMBL" id="MFC3265201.1"/>
    </source>
</evidence>
<protein>
    <submittedName>
        <fullName evidence="2">DUF2232 domain-containing protein</fullName>
    </submittedName>
</protein>
<accession>A0ABV7LCR1</accession>
<evidence type="ECO:0000313" key="3">
    <source>
        <dbReference type="Proteomes" id="UP001595536"/>
    </source>
</evidence>
<name>A0ABV7LCR1_9HYPH</name>
<feature type="transmembrane region" description="Helical" evidence="1">
    <location>
        <begin position="277"/>
        <end position="303"/>
    </location>
</feature>